<reference evidence="12" key="2">
    <citation type="journal article" date="2021" name="PeerJ">
        <title>Extensive microbial diversity within the chicken gut microbiome revealed by metagenomics and culture.</title>
        <authorList>
            <person name="Gilroy R."/>
            <person name="Ravi A."/>
            <person name="Getino M."/>
            <person name="Pursley I."/>
            <person name="Horton D.L."/>
            <person name="Alikhan N.F."/>
            <person name="Baker D."/>
            <person name="Gharbi K."/>
            <person name="Hall N."/>
            <person name="Watson M."/>
            <person name="Adriaenssens E.M."/>
            <person name="Foster-Nyarko E."/>
            <person name="Jarju S."/>
            <person name="Secka A."/>
            <person name="Antonio M."/>
            <person name="Oren A."/>
            <person name="Chaudhuri R.R."/>
            <person name="La Ragione R."/>
            <person name="Hildebrand F."/>
            <person name="Pallen M.J."/>
        </authorList>
    </citation>
    <scope>NUCLEOTIDE SEQUENCE</scope>
    <source>
        <strain evidence="12">ChiW3-316</strain>
    </source>
</reference>
<evidence type="ECO:0000256" key="2">
    <source>
        <dbReference type="ARBA" id="ARBA00022475"/>
    </source>
</evidence>
<comment type="subcellular location">
    <subcellularLocation>
        <location evidence="1">Cell inner membrane</location>
        <topology evidence="1">Peripheral membrane protein</topology>
        <orientation evidence="1">Cytoplasmic side</orientation>
    </subcellularLocation>
    <subcellularLocation>
        <location evidence="10">Cell membrane</location>
        <topology evidence="10">Peripheral membrane protein</topology>
        <orientation evidence="10">Cytoplasmic side</orientation>
    </subcellularLocation>
    <subcellularLocation>
        <location evidence="10">Cytoplasm</location>
    </subcellularLocation>
</comment>
<dbReference type="GO" id="GO:0005525">
    <property type="term" value="F:GTP binding"/>
    <property type="evidence" value="ECO:0007669"/>
    <property type="project" value="UniProtKB-UniRule"/>
</dbReference>
<dbReference type="Gene3D" id="3.40.50.300">
    <property type="entry name" value="P-loop containing nucleotide triphosphate hydrolases"/>
    <property type="match status" value="1"/>
</dbReference>
<protein>
    <recommendedName>
        <fullName evidence="10">Signal recognition particle receptor FtsY</fullName>
        <shortName evidence="10">SRP receptor</shortName>
        <ecNumber evidence="10">3.6.5.4</ecNumber>
    </recommendedName>
</protein>
<keyword evidence="3 10" id="KW-0963">Cytoplasm</keyword>
<organism evidence="12 13">
    <name type="scientific">Candidatus Scatocola faecipullorum</name>
    <dbReference type="NCBI Taxonomy" id="2840917"/>
    <lineage>
        <taxon>Bacteria</taxon>
        <taxon>Pseudomonadati</taxon>
        <taxon>Pseudomonadota</taxon>
        <taxon>Alphaproteobacteria</taxon>
        <taxon>Rhodospirillales</taxon>
        <taxon>Rhodospirillaceae</taxon>
        <taxon>Rhodospirillaceae incertae sedis</taxon>
        <taxon>Candidatus Scatocola</taxon>
    </lineage>
</organism>
<evidence type="ECO:0000259" key="11">
    <source>
        <dbReference type="PROSITE" id="PS00300"/>
    </source>
</evidence>
<dbReference type="AlphaFoldDB" id="A0A9D1M3T4"/>
<dbReference type="SMART" id="SM00382">
    <property type="entry name" value="AAA"/>
    <property type="match status" value="1"/>
</dbReference>
<dbReference type="HAMAP" id="MF_00920">
    <property type="entry name" value="FtsY"/>
    <property type="match status" value="1"/>
</dbReference>
<dbReference type="GO" id="GO:0005886">
    <property type="term" value="C:plasma membrane"/>
    <property type="evidence" value="ECO:0007669"/>
    <property type="project" value="UniProtKB-SubCell"/>
</dbReference>
<evidence type="ECO:0000256" key="10">
    <source>
        <dbReference type="HAMAP-Rule" id="MF_00920"/>
    </source>
</evidence>
<dbReference type="Gene3D" id="1.20.120.140">
    <property type="entry name" value="Signal recognition particle SRP54, nucleotide-binding domain"/>
    <property type="match status" value="1"/>
</dbReference>
<dbReference type="FunFam" id="3.40.50.300:FF:000053">
    <property type="entry name" value="Signal recognition particle receptor FtsY"/>
    <property type="match status" value="1"/>
</dbReference>
<dbReference type="SUPFAM" id="SSF52540">
    <property type="entry name" value="P-loop containing nucleoside triphosphate hydrolases"/>
    <property type="match status" value="1"/>
</dbReference>
<sequence length="303" mass="33138">MSNWFQKLGFGLKKTSTRLTSGITDIFIKRKVDSQTLEELEDLLITSDLGVKAAQKIISSFASRRLNKDADEQEIKTELANDIETILNPCEQPFLITNEKPYVILMVGVNGAGKTTTIGKLAAKLKDKHQISLIAADTFRAAAVEQLEIWGQRNNIRVYKGPNGCDAAALCFDGLKEALKQGDDIVFIDTAGRLQNKTGLMDELKKIVKVIKKIIPDAPHATLLTIDATTGQNALNQVKTFKEMVDVSGLIVTKLDGTAKGGIIVAVAEETGIPIHYIGIGEGIDDLDEFNARDFARNLLEIK</sequence>
<dbReference type="InterPro" id="IPR003593">
    <property type="entry name" value="AAA+_ATPase"/>
</dbReference>
<evidence type="ECO:0000313" key="13">
    <source>
        <dbReference type="Proteomes" id="UP000824107"/>
    </source>
</evidence>
<dbReference type="InterPro" id="IPR042101">
    <property type="entry name" value="SRP54_N_sf"/>
</dbReference>
<keyword evidence="7 10" id="KW-0472">Membrane</keyword>
<evidence type="ECO:0000256" key="9">
    <source>
        <dbReference type="ARBA" id="ARBA00048027"/>
    </source>
</evidence>
<dbReference type="Proteomes" id="UP000824107">
    <property type="component" value="Unassembled WGS sequence"/>
</dbReference>
<evidence type="ECO:0000256" key="8">
    <source>
        <dbReference type="ARBA" id="ARBA00023170"/>
    </source>
</evidence>
<comment type="function">
    <text evidence="10">Involved in targeting and insertion of nascent membrane proteins into the cytoplasmic membrane. Acts as a receptor for the complex formed by the signal recognition particle (SRP) and the ribosome-nascent chain (RNC). Interaction with SRP-RNC leads to the transfer of the RNC complex to the Sec translocase for insertion into the membrane, the hydrolysis of GTP by both Ffh and FtsY, and the dissociation of the SRP-FtsY complex into the individual components.</text>
</comment>
<dbReference type="Pfam" id="PF00448">
    <property type="entry name" value="SRP54"/>
    <property type="match status" value="1"/>
</dbReference>
<keyword evidence="5 10" id="KW-0378">Hydrolase</keyword>
<keyword evidence="2 10" id="KW-1003">Cell membrane</keyword>
<keyword evidence="6 10" id="KW-0342">GTP-binding</keyword>
<dbReference type="EMBL" id="DVNC01000023">
    <property type="protein sequence ID" value="HIU53097.1"/>
    <property type="molecule type" value="Genomic_DNA"/>
</dbReference>
<name>A0A9D1M3T4_9PROT</name>
<keyword evidence="4 10" id="KW-0547">Nucleotide-binding</keyword>
<evidence type="ECO:0000256" key="4">
    <source>
        <dbReference type="ARBA" id="ARBA00022741"/>
    </source>
</evidence>
<dbReference type="SMART" id="SM00962">
    <property type="entry name" value="SRP54"/>
    <property type="match status" value="1"/>
</dbReference>
<dbReference type="InterPro" id="IPR004390">
    <property type="entry name" value="SR_rcpt_FtsY"/>
</dbReference>
<gene>
    <name evidence="10 12" type="primary">ftsY</name>
    <name evidence="12" type="ORF">IAD20_03345</name>
</gene>
<evidence type="ECO:0000256" key="1">
    <source>
        <dbReference type="ARBA" id="ARBA00004515"/>
    </source>
</evidence>
<feature type="binding site" evidence="10">
    <location>
        <begin position="108"/>
        <end position="115"/>
    </location>
    <ligand>
        <name>GTP</name>
        <dbReference type="ChEBI" id="CHEBI:37565"/>
    </ligand>
</feature>
<dbReference type="SUPFAM" id="SSF47364">
    <property type="entry name" value="Domain of the SRP/SRP receptor G-proteins"/>
    <property type="match status" value="1"/>
</dbReference>
<dbReference type="Pfam" id="PF02881">
    <property type="entry name" value="SRP54_N"/>
    <property type="match status" value="1"/>
</dbReference>
<comment type="subunit">
    <text evidence="10">Part of the signal recognition particle protein translocation system, which is composed of SRP and FtsY. SRP is a ribonucleoprotein composed of Ffh and a 4.5S RNA molecule.</text>
</comment>
<comment type="catalytic activity">
    <reaction evidence="9 10">
        <text>GTP + H2O = GDP + phosphate + H(+)</text>
        <dbReference type="Rhea" id="RHEA:19669"/>
        <dbReference type="ChEBI" id="CHEBI:15377"/>
        <dbReference type="ChEBI" id="CHEBI:15378"/>
        <dbReference type="ChEBI" id="CHEBI:37565"/>
        <dbReference type="ChEBI" id="CHEBI:43474"/>
        <dbReference type="ChEBI" id="CHEBI:58189"/>
        <dbReference type="EC" id="3.6.5.4"/>
    </reaction>
</comment>
<dbReference type="GO" id="GO:0005737">
    <property type="term" value="C:cytoplasm"/>
    <property type="evidence" value="ECO:0007669"/>
    <property type="project" value="UniProtKB-SubCell"/>
</dbReference>
<dbReference type="GO" id="GO:0006614">
    <property type="term" value="P:SRP-dependent cotranslational protein targeting to membrane"/>
    <property type="evidence" value="ECO:0007669"/>
    <property type="project" value="InterPro"/>
</dbReference>
<evidence type="ECO:0000256" key="3">
    <source>
        <dbReference type="ARBA" id="ARBA00022490"/>
    </source>
</evidence>
<dbReference type="InterPro" id="IPR000897">
    <property type="entry name" value="SRP54_GTPase_dom"/>
</dbReference>
<evidence type="ECO:0000256" key="7">
    <source>
        <dbReference type="ARBA" id="ARBA00023136"/>
    </source>
</evidence>
<accession>A0A9D1M3T4</accession>
<dbReference type="PANTHER" id="PTHR43134:SF1">
    <property type="entry name" value="SIGNAL RECOGNITION PARTICLE RECEPTOR SUBUNIT ALPHA"/>
    <property type="match status" value="1"/>
</dbReference>
<keyword evidence="8 10" id="KW-0675">Receptor</keyword>
<proteinExistence type="inferred from homology"/>
<comment type="similarity">
    <text evidence="10">Belongs to the GTP-binding SRP family. FtsY subfamily.</text>
</comment>
<dbReference type="InterPro" id="IPR036225">
    <property type="entry name" value="SRP/SRP_N"/>
</dbReference>
<dbReference type="EC" id="3.6.5.4" evidence="10"/>
<dbReference type="GO" id="GO:0005047">
    <property type="term" value="F:signal recognition particle binding"/>
    <property type="evidence" value="ECO:0007669"/>
    <property type="project" value="TreeGrafter"/>
</dbReference>
<dbReference type="InterPro" id="IPR027417">
    <property type="entry name" value="P-loop_NTPase"/>
</dbReference>
<dbReference type="SMART" id="SM00963">
    <property type="entry name" value="SRP54_N"/>
    <property type="match status" value="1"/>
</dbReference>
<dbReference type="NCBIfam" id="TIGR00064">
    <property type="entry name" value="ftsY"/>
    <property type="match status" value="1"/>
</dbReference>
<feature type="binding site" evidence="10">
    <location>
        <begin position="189"/>
        <end position="193"/>
    </location>
    <ligand>
        <name>GTP</name>
        <dbReference type="ChEBI" id="CHEBI:37565"/>
    </ligand>
</feature>
<evidence type="ECO:0000313" key="12">
    <source>
        <dbReference type="EMBL" id="HIU53097.1"/>
    </source>
</evidence>
<evidence type="ECO:0000256" key="6">
    <source>
        <dbReference type="ARBA" id="ARBA00023134"/>
    </source>
</evidence>
<reference evidence="12" key="1">
    <citation type="submission" date="2020-10" db="EMBL/GenBank/DDBJ databases">
        <authorList>
            <person name="Gilroy R."/>
        </authorList>
    </citation>
    <scope>NUCLEOTIDE SEQUENCE</scope>
    <source>
        <strain evidence="12">ChiW3-316</strain>
    </source>
</reference>
<dbReference type="PANTHER" id="PTHR43134">
    <property type="entry name" value="SIGNAL RECOGNITION PARTICLE RECEPTOR SUBUNIT ALPHA"/>
    <property type="match status" value="1"/>
</dbReference>
<feature type="domain" description="SRP54-type proteins GTP-binding" evidence="11">
    <location>
        <begin position="274"/>
        <end position="287"/>
    </location>
</feature>
<comment type="caution">
    <text evidence="12">The sequence shown here is derived from an EMBL/GenBank/DDBJ whole genome shotgun (WGS) entry which is preliminary data.</text>
</comment>
<dbReference type="InterPro" id="IPR013822">
    <property type="entry name" value="Signal_recog_particl_SRP54_hlx"/>
</dbReference>
<dbReference type="PROSITE" id="PS00300">
    <property type="entry name" value="SRP54"/>
    <property type="match status" value="1"/>
</dbReference>
<dbReference type="GO" id="GO:0003924">
    <property type="term" value="F:GTPase activity"/>
    <property type="evidence" value="ECO:0007669"/>
    <property type="project" value="UniProtKB-UniRule"/>
</dbReference>
<evidence type="ECO:0000256" key="5">
    <source>
        <dbReference type="ARBA" id="ARBA00022801"/>
    </source>
</evidence>
<feature type="binding site" evidence="10">
    <location>
        <begin position="253"/>
        <end position="256"/>
    </location>
    <ligand>
        <name>GTP</name>
        <dbReference type="ChEBI" id="CHEBI:37565"/>
    </ligand>
</feature>